<evidence type="ECO:0000313" key="4">
    <source>
        <dbReference type="Proteomes" id="UP000245942"/>
    </source>
</evidence>
<evidence type="ECO:0000313" key="3">
    <source>
        <dbReference type="EMBL" id="PWN23293.1"/>
    </source>
</evidence>
<feature type="compositionally biased region" description="Basic and acidic residues" evidence="1">
    <location>
        <begin position="28"/>
        <end position="40"/>
    </location>
</feature>
<gene>
    <name evidence="3" type="ORF">BCV69DRAFT_297235</name>
</gene>
<dbReference type="AlphaFoldDB" id="A0A316UH82"/>
<feature type="region of interest" description="Disordered" evidence="1">
    <location>
        <begin position="229"/>
        <end position="441"/>
    </location>
</feature>
<feature type="signal peptide" evidence="2">
    <location>
        <begin position="1"/>
        <end position="20"/>
    </location>
</feature>
<dbReference type="GeneID" id="37015828"/>
<keyword evidence="2" id="KW-0732">Signal</keyword>
<feature type="compositionally biased region" description="Basic and acidic residues" evidence="1">
    <location>
        <begin position="383"/>
        <end position="392"/>
    </location>
</feature>
<evidence type="ECO:0000256" key="1">
    <source>
        <dbReference type="SAM" id="MobiDB-lite"/>
    </source>
</evidence>
<sequence length="471" mass="52086">MMFKPLVVFTVLATVASAAAIPPLLEDHKAPAKCPSDRPLSKHPMKGNSTDASTPFDYHPRAKKCNPMGNRPGIDNGIMMPEPGMTIHVGKWFDLQFCSTAYKERKLVSFDVLLVNSTHPRLHHRKVSWANKKQKPIKQRAWAAHYDKLVINETVYDMTTNKYSHNLVSQDIKTIDDYDGPRPGHIQDPPRRALKARSEDNMMGRRGEPDFGITPADFPWKLQKLKELEEEEKKKHSKQGHASSKKSHKHDKDGKKDADKKSKGHKGDDKKSKSHKDEDVKIVGAPDIHFGTPWPLPVDPARRSESDAGFGDDFGTIGTTYPVPEARDGGDDFGEIGTTYPVPEARDGGDDFGVIGTYYPTHEPRRDGGGDFGEIGTTYPVPEPHRPRRDGGGDFGEIGTTYPAPEPRRDGGGDFGEIGTYYPAPEPRRDGGGDFGEIGTYYPAPEAREADEAHAGDDFGVIGTYYPTNEA</sequence>
<name>A0A316UH82_9BASI</name>
<protein>
    <submittedName>
        <fullName evidence="3">Uncharacterized protein</fullName>
    </submittedName>
</protein>
<dbReference type="Proteomes" id="UP000245942">
    <property type="component" value="Unassembled WGS sequence"/>
</dbReference>
<feature type="compositionally biased region" description="Basic and acidic residues" evidence="1">
    <location>
        <begin position="250"/>
        <end position="281"/>
    </location>
</feature>
<dbReference type="EMBL" id="KZ819322">
    <property type="protein sequence ID" value="PWN23293.1"/>
    <property type="molecule type" value="Genomic_DNA"/>
</dbReference>
<feature type="chain" id="PRO_5016455291" evidence="2">
    <location>
        <begin position="21"/>
        <end position="471"/>
    </location>
</feature>
<feature type="region of interest" description="Disordered" evidence="1">
    <location>
        <begin position="28"/>
        <end position="60"/>
    </location>
</feature>
<feature type="compositionally biased region" description="Basic residues" evidence="1">
    <location>
        <begin position="235"/>
        <end position="249"/>
    </location>
</feature>
<keyword evidence="4" id="KW-1185">Reference proteome</keyword>
<accession>A0A316UH82</accession>
<feature type="compositionally biased region" description="Basic and acidic residues" evidence="1">
    <location>
        <begin position="188"/>
        <end position="209"/>
    </location>
</feature>
<proteinExistence type="predicted"/>
<reference evidence="3 4" key="1">
    <citation type="journal article" date="2018" name="Mol. Biol. Evol.">
        <title>Broad Genomic Sampling Reveals a Smut Pathogenic Ancestry of the Fungal Clade Ustilaginomycotina.</title>
        <authorList>
            <person name="Kijpornyongpan T."/>
            <person name="Mondo S.J."/>
            <person name="Barry K."/>
            <person name="Sandor L."/>
            <person name="Lee J."/>
            <person name="Lipzen A."/>
            <person name="Pangilinan J."/>
            <person name="LaButti K."/>
            <person name="Hainaut M."/>
            <person name="Henrissat B."/>
            <person name="Grigoriev I.V."/>
            <person name="Spatafora J.W."/>
            <person name="Aime M.C."/>
        </authorList>
    </citation>
    <scope>NUCLEOTIDE SEQUENCE [LARGE SCALE GENOMIC DNA]</scope>
    <source>
        <strain evidence="3 4">MCA 4718</strain>
    </source>
</reference>
<feature type="region of interest" description="Disordered" evidence="1">
    <location>
        <begin position="174"/>
        <end position="216"/>
    </location>
</feature>
<organism evidence="3 4">
    <name type="scientific">Pseudomicrostroma glucosiphilum</name>
    <dbReference type="NCBI Taxonomy" id="1684307"/>
    <lineage>
        <taxon>Eukaryota</taxon>
        <taxon>Fungi</taxon>
        <taxon>Dikarya</taxon>
        <taxon>Basidiomycota</taxon>
        <taxon>Ustilaginomycotina</taxon>
        <taxon>Exobasidiomycetes</taxon>
        <taxon>Microstromatales</taxon>
        <taxon>Microstromatales incertae sedis</taxon>
        <taxon>Pseudomicrostroma</taxon>
    </lineage>
</organism>
<feature type="compositionally biased region" description="Low complexity" evidence="1">
    <location>
        <begin position="309"/>
        <end position="320"/>
    </location>
</feature>
<dbReference type="RefSeq" id="XP_025350453.1">
    <property type="nucleotide sequence ID" value="XM_025494094.1"/>
</dbReference>
<evidence type="ECO:0000256" key="2">
    <source>
        <dbReference type="SAM" id="SignalP"/>
    </source>
</evidence>